<name>A0A2P2ML96_RHIMU</name>
<evidence type="ECO:0000313" key="6">
    <source>
        <dbReference type="EMBL" id="MBX30980.1"/>
    </source>
</evidence>
<dbReference type="InterPro" id="IPR018222">
    <property type="entry name" value="Nuclear_transport_factor_2_euk"/>
</dbReference>
<dbReference type="InterPro" id="IPR035979">
    <property type="entry name" value="RBD_domain_sf"/>
</dbReference>
<dbReference type="PANTHER" id="PTHR10693:SF45">
    <property type="entry name" value="NUCLEAR TRANSPORT FACTOR 2 (NTF2) FAMILY PROTEIN WITH RNA BINDING (RRM-RBD-RNP MOTIFS) DOMAIN-CONTAINING PROTEIN"/>
    <property type="match status" value="1"/>
</dbReference>
<evidence type="ECO:0000259" key="4">
    <source>
        <dbReference type="PROSITE" id="PS50102"/>
    </source>
</evidence>
<dbReference type="PROSITE" id="PS50102">
    <property type="entry name" value="RRM"/>
    <property type="match status" value="1"/>
</dbReference>
<dbReference type="GO" id="GO:0005829">
    <property type="term" value="C:cytosol"/>
    <property type="evidence" value="ECO:0007669"/>
    <property type="project" value="TreeGrafter"/>
</dbReference>
<feature type="compositionally biased region" description="Basic and acidic residues" evidence="3">
    <location>
        <begin position="437"/>
        <end position="446"/>
    </location>
</feature>
<keyword evidence="1 2" id="KW-0694">RNA-binding</keyword>
<feature type="region of interest" description="Disordered" evidence="3">
    <location>
        <begin position="379"/>
        <end position="466"/>
    </location>
</feature>
<dbReference type="CDD" id="cd00590">
    <property type="entry name" value="RRM_SF"/>
    <property type="match status" value="1"/>
</dbReference>
<reference evidence="6" key="1">
    <citation type="submission" date="2018-02" db="EMBL/GenBank/DDBJ databases">
        <title>Rhizophora mucronata_Transcriptome.</title>
        <authorList>
            <person name="Meera S.P."/>
            <person name="Sreeshan A."/>
            <person name="Augustine A."/>
        </authorList>
    </citation>
    <scope>NUCLEOTIDE SEQUENCE</scope>
    <source>
        <tissue evidence="6">Leaf</tissue>
    </source>
</reference>
<dbReference type="GO" id="GO:0003729">
    <property type="term" value="F:mRNA binding"/>
    <property type="evidence" value="ECO:0007669"/>
    <property type="project" value="TreeGrafter"/>
</dbReference>
<evidence type="ECO:0000256" key="1">
    <source>
        <dbReference type="ARBA" id="ARBA00022884"/>
    </source>
</evidence>
<feature type="compositionally biased region" description="Polar residues" evidence="3">
    <location>
        <begin position="289"/>
        <end position="299"/>
    </location>
</feature>
<dbReference type="Pfam" id="PF02136">
    <property type="entry name" value="NTF2"/>
    <property type="match status" value="1"/>
</dbReference>
<dbReference type="PANTHER" id="PTHR10693">
    <property type="entry name" value="RAS GTPASE-ACTIVATING PROTEIN-BINDING PROTEIN"/>
    <property type="match status" value="1"/>
</dbReference>
<dbReference type="Gene3D" id="3.30.70.330">
    <property type="match status" value="1"/>
</dbReference>
<dbReference type="FunFam" id="3.10.450.50:FF:000003">
    <property type="entry name" value="Nuclear transport factor 2 family protein"/>
    <property type="match status" value="1"/>
</dbReference>
<organism evidence="6">
    <name type="scientific">Rhizophora mucronata</name>
    <name type="common">Asiatic mangrove</name>
    <dbReference type="NCBI Taxonomy" id="61149"/>
    <lineage>
        <taxon>Eukaryota</taxon>
        <taxon>Viridiplantae</taxon>
        <taxon>Streptophyta</taxon>
        <taxon>Embryophyta</taxon>
        <taxon>Tracheophyta</taxon>
        <taxon>Spermatophyta</taxon>
        <taxon>Magnoliopsida</taxon>
        <taxon>eudicotyledons</taxon>
        <taxon>Gunneridae</taxon>
        <taxon>Pentapetalae</taxon>
        <taxon>rosids</taxon>
        <taxon>fabids</taxon>
        <taxon>Malpighiales</taxon>
        <taxon>Rhizophoraceae</taxon>
        <taxon>Rhizophora</taxon>
    </lineage>
</organism>
<dbReference type="CDD" id="cd00780">
    <property type="entry name" value="NTF2"/>
    <property type="match status" value="1"/>
</dbReference>
<dbReference type="InterPro" id="IPR000504">
    <property type="entry name" value="RRM_dom"/>
</dbReference>
<evidence type="ECO:0000256" key="3">
    <source>
        <dbReference type="SAM" id="MobiDB-lite"/>
    </source>
</evidence>
<dbReference type="PROSITE" id="PS50177">
    <property type="entry name" value="NTF2_DOMAIN"/>
    <property type="match status" value="1"/>
</dbReference>
<dbReference type="InterPro" id="IPR012677">
    <property type="entry name" value="Nucleotide-bd_a/b_plait_sf"/>
</dbReference>
<dbReference type="EMBL" id="GGEC01050496">
    <property type="protein sequence ID" value="MBX30980.1"/>
    <property type="molecule type" value="Transcribed_RNA"/>
</dbReference>
<dbReference type="Gene3D" id="3.10.450.50">
    <property type="match status" value="1"/>
</dbReference>
<dbReference type="InterPro" id="IPR032710">
    <property type="entry name" value="NTF2-like_dom_sf"/>
</dbReference>
<protein>
    <submittedName>
        <fullName evidence="6">Uncharacterized protein MANES_05G109900</fullName>
    </submittedName>
</protein>
<sequence length="466" mass="50900">MENEAESSALGRPQVVGNAFVEQYYTALSEAPEQVHKFYQNISVISRPGSDNLLSSASTLDDIEKLILSQDYKNCVIEILTVDAQASTQGGVLVLVTGFFTGKENTKRKFTQIFFLALQEDLAPQSDAFFVLNDVFRYMEEETTNFECIEADSTAATAAVSPNIEPASINHSAPNNVDIVLEEDTDSEEESSHPLGNGNIPAEEEVAASDALGTKQDDAHAVSVDLTQNDADPVSESVVSDIQNDAPKKSYASVAHALNFKQQPFQQRIVPAKPVQQPRATVPRASSPHPDSSTSVEKSNNHIVKGHSIFVANLPMNATVEQLREAFEKFGPIKSDGIQVRSYKQEKNCFGFVEFESADSMQSALKVASIMIGNRKAHIEEKKANNSNGGKNPPRRFGFRNDNFRNRGNFSGGRGSGRNENENQRGSSDQVQGAAGRNREGNRRDYQNGGGRGPWQAGPQAQGWKN</sequence>
<feature type="domain" description="NTF2" evidence="5">
    <location>
        <begin position="16"/>
        <end position="138"/>
    </location>
</feature>
<feature type="region of interest" description="Disordered" evidence="3">
    <location>
        <begin position="273"/>
        <end position="299"/>
    </location>
</feature>
<dbReference type="InterPro" id="IPR002075">
    <property type="entry name" value="NTF2_dom"/>
</dbReference>
<dbReference type="SUPFAM" id="SSF54928">
    <property type="entry name" value="RNA-binding domain, RBD"/>
    <property type="match status" value="1"/>
</dbReference>
<dbReference type="InterPro" id="IPR039539">
    <property type="entry name" value="Ras_GTPase_bind_prot"/>
</dbReference>
<accession>A0A2P2ML96</accession>
<dbReference type="SMART" id="SM00360">
    <property type="entry name" value="RRM"/>
    <property type="match status" value="1"/>
</dbReference>
<evidence type="ECO:0000259" key="5">
    <source>
        <dbReference type="PROSITE" id="PS50177"/>
    </source>
</evidence>
<dbReference type="Pfam" id="PF00076">
    <property type="entry name" value="RRM_1"/>
    <property type="match status" value="1"/>
</dbReference>
<dbReference type="GO" id="GO:1990904">
    <property type="term" value="C:ribonucleoprotein complex"/>
    <property type="evidence" value="ECO:0007669"/>
    <property type="project" value="TreeGrafter"/>
</dbReference>
<dbReference type="AlphaFoldDB" id="A0A2P2ML96"/>
<dbReference type="SUPFAM" id="SSF54427">
    <property type="entry name" value="NTF2-like"/>
    <property type="match status" value="1"/>
</dbReference>
<feature type="domain" description="RRM" evidence="4">
    <location>
        <begin position="307"/>
        <end position="384"/>
    </location>
</feature>
<evidence type="ECO:0000256" key="2">
    <source>
        <dbReference type="PROSITE-ProRule" id="PRU00176"/>
    </source>
</evidence>
<proteinExistence type="predicted"/>